<dbReference type="InterPro" id="IPR057326">
    <property type="entry name" value="KR_dom"/>
</dbReference>
<dbReference type="Gene3D" id="3.40.50.720">
    <property type="entry name" value="NAD(P)-binding Rossmann-like Domain"/>
    <property type="match status" value="1"/>
</dbReference>
<gene>
    <name evidence="4" type="ORF">C8N24_2467</name>
</gene>
<comment type="similarity">
    <text evidence="1">Belongs to the short-chain dehydrogenases/reductases (SDR) family.</text>
</comment>
<evidence type="ECO:0000256" key="1">
    <source>
        <dbReference type="ARBA" id="ARBA00006484"/>
    </source>
</evidence>
<feature type="domain" description="Ketoreductase" evidence="3">
    <location>
        <begin position="16"/>
        <end position="197"/>
    </location>
</feature>
<dbReference type="SUPFAM" id="SSF51735">
    <property type="entry name" value="NAD(P)-binding Rossmann-fold domains"/>
    <property type="match status" value="1"/>
</dbReference>
<reference evidence="4 5" key="1">
    <citation type="submission" date="2018-10" db="EMBL/GenBank/DDBJ databases">
        <title>Genomic Encyclopedia of Archaeal and Bacterial Type Strains, Phase II (KMG-II): from individual species to whole genera.</title>
        <authorList>
            <person name="Goeker M."/>
        </authorList>
    </citation>
    <scope>NUCLEOTIDE SEQUENCE [LARGE SCALE GENOMIC DNA]</scope>
    <source>
        <strain evidence="4 5">DSM 14954</strain>
    </source>
</reference>
<dbReference type="InterPro" id="IPR002347">
    <property type="entry name" value="SDR_fam"/>
</dbReference>
<evidence type="ECO:0000256" key="2">
    <source>
        <dbReference type="ARBA" id="ARBA00023002"/>
    </source>
</evidence>
<dbReference type="Pfam" id="PF00106">
    <property type="entry name" value="adh_short"/>
    <property type="match status" value="1"/>
</dbReference>
<dbReference type="Proteomes" id="UP000278962">
    <property type="component" value="Unassembled WGS sequence"/>
</dbReference>
<evidence type="ECO:0000259" key="3">
    <source>
        <dbReference type="SMART" id="SM00822"/>
    </source>
</evidence>
<dbReference type="FunFam" id="3.40.50.720:FF:000084">
    <property type="entry name" value="Short-chain dehydrogenase reductase"/>
    <property type="match status" value="1"/>
</dbReference>
<proteinExistence type="inferred from homology"/>
<dbReference type="InterPro" id="IPR036291">
    <property type="entry name" value="NAD(P)-bd_dom_sf"/>
</dbReference>
<dbReference type="CDD" id="cd05233">
    <property type="entry name" value="SDR_c"/>
    <property type="match status" value="1"/>
</dbReference>
<organism evidence="4 5">
    <name type="scientific">Solirubrobacter pauli</name>
    <dbReference type="NCBI Taxonomy" id="166793"/>
    <lineage>
        <taxon>Bacteria</taxon>
        <taxon>Bacillati</taxon>
        <taxon>Actinomycetota</taxon>
        <taxon>Thermoleophilia</taxon>
        <taxon>Solirubrobacterales</taxon>
        <taxon>Solirubrobacteraceae</taxon>
        <taxon>Solirubrobacter</taxon>
    </lineage>
</organism>
<protein>
    <submittedName>
        <fullName evidence="4">Short-subunit dehydrogenase</fullName>
    </submittedName>
</protein>
<evidence type="ECO:0000313" key="4">
    <source>
        <dbReference type="EMBL" id="RKQ92615.1"/>
    </source>
</evidence>
<comment type="caution">
    <text evidence="4">The sequence shown here is derived from an EMBL/GenBank/DDBJ whole genome shotgun (WGS) entry which is preliminary data.</text>
</comment>
<name>A0A660LEI3_9ACTN</name>
<dbReference type="EMBL" id="RBIL01000001">
    <property type="protein sequence ID" value="RKQ92615.1"/>
    <property type="molecule type" value="Genomic_DNA"/>
</dbReference>
<dbReference type="GO" id="GO:0016491">
    <property type="term" value="F:oxidoreductase activity"/>
    <property type="evidence" value="ECO:0007669"/>
    <property type="project" value="UniProtKB-KW"/>
</dbReference>
<sequence>MTFEKESPVDLQLQGKTALVTGSSAGIGFATAVGLAREGAHVVLNGREAARLAAARGRLLDVAPAAHVEAVTADVATAEGAEALIAAVPSVDILVNNAATFGPQPFEDIPDAEWQRFFDTNVMSGVRLARHYLQGMLDRNEGRILFIGTDAAVQPQVDQLHYSVTKTAVLGLARGLAELTKGTRVTVNTVLPGPTSTEGVTGVMDGIAQHTGLSHDQIVTRLFETNTSSSLLQRLAAPEEVANLLVYLASPLAALTNGDAVRAEGGIVRSAF</sequence>
<dbReference type="AlphaFoldDB" id="A0A660LEI3"/>
<accession>A0A660LEI3</accession>
<evidence type="ECO:0000313" key="5">
    <source>
        <dbReference type="Proteomes" id="UP000278962"/>
    </source>
</evidence>
<dbReference type="PANTHER" id="PTHR42879">
    <property type="entry name" value="3-OXOACYL-(ACYL-CARRIER-PROTEIN) REDUCTASE"/>
    <property type="match status" value="1"/>
</dbReference>
<dbReference type="InterPro" id="IPR050259">
    <property type="entry name" value="SDR"/>
</dbReference>
<keyword evidence="2" id="KW-0560">Oxidoreductase</keyword>
<keyword evidence="5" id="KW-1185">Reference proteome</keyword>
<dbReference type="SMART" id="SM00822">
    <property type="entry name" value="PKS_KR"/>
    <property type="match status" value="1"/>
</dbReference>
<dbReference type="PRINTS" id="PR00081">
    <property type="entry name" value="GDHRDH"/>
</dbReference>